<evidence type="ECO:0000313" key="2">
    <source>
        <dbReference type="Proteomes" id="UP001378546"/>
    </source>
</evidence>
<organism evidence="1 2">
    <name type="scientific">Streptococcus parapneumoniae</name>
    <dbReference type="NCBI Taxonomy" id="2993430"/>
    <lineage>
        <taxon>Bacteria</taxon>
        <taxon>Bacillati</taxon>
        <taxon>Bacillota</taxon>
        <taxon>Bacilli</taxon>
        <taxon>Lactobacillales</taxon>
        <taxon>Streptococcaceae</taxon>
        <taxon>Streptococcus</taxon>
        <taxon>Streptococcus thalassemiae group</taxon>
    </lineage>
</organism>
<keyword evidence="2" id="KW-1185">Reference proteome</keyword>
<reference evidence="1 2" key="1">
    <citation type="submission" date="2022-11" db="EMBL/GenBank/DDBJ databases">
        <title>Complete genome sequence of alpha-hemolytic streptococci isolated from Japan.</title>
        <authorList>
            <person name="Morita M."/>
            <person name="Chang B."/>
            <person name="Akeda Y."/>
        </authorList>
    </citation>
    <scope>NUCLEOTIDE SEQUENCE [LARGE SCALE GENOMIC DNA]</scope>
    <source>
        <strain evidence="1 2">SP4011</strain>
    </source>
</reference>
<sequence length="40" mass="4682">MVKEVNLSEYVPDYYEGVKDMKELVRVENTLFKDGTISLE</sequence>
<accession>A0ABM8CGR3</accession>
<gene>
    <name evidence="1" type="ORF">SP4011_10670</name>
</gene>
<dbReference type="Proteomes" id="UP001378546">
    <property type="component" value="Chromosome"/>
</dbReference>
<name>A0ABM8CGR3_9STRE</name>
<proteinExistence type="predicted"/>
<protein>
    <submittedName>
        <fullName evidence="1">Uncharacterized protein</fullName>
    </submittedName>
</protein>
<dbReference type="EMBL" id="AP026968">
    <property type="protein sequence ID" value="BDT64650.1"/>
    <property type="molecule type" value="Genomic_DNA"/>
</dbReference>
<evidence type="ECO:0000313" key="1">
    <source>
        <dbReference type="EMBL" id="BDT64650.1"/>
    </source>
</evidence>